<reference evidence="1 2" key="1">
    <citation type="journal article" date="2018" name="Nat. Genet.">
        <title>The Rosa genome provides new insights in the design of modern roses.</title>
        <authorList>
            <person name="Bendahmane M."/>
        </authorList>
    </citation>
    <scope>NUCLEOTIDE SEQUENCE [LARGE SCALE GENOMIC DNA]</scope>
    <source>
        <strain evidence="2">cv. Old Blush</strain>
    </source>
</reference>
<evidence type="ECO:0000313" key="2">
    <source>
        <dbReference type="Proteomes" id="UP000238479"/>
    </source>
</evidence>
<organism evidence="1 2">
    <name type="scientific">Rosa chinensis</name>
    <name type="common">China rose</name>
    <dbReference type="NCBI Taxonomy" id="74649"/>
    <lineage>
        <taxon>Eukaryota</taxon>
        <taxon>Viridiplantae</taxon>
        <taxon>Streptophyta</taxon>
        <taxon>Embryophyta</taxon>
        <taxon>Tracheophyta</taxon>
        <taxon>Spermatophyta</taxon>
        <taxon>Magnoliopsida</taxon>
        <taxon>eudicotyledons</taxon>
        <taxon>Gunneridae</taxon>
        <taxon>Pentapetalae</taxon>
        <taxon>rosids</taxon>
        <taxon>fabids</taxon>
        <taxon>Rosales</taxon>
        <taxon>Rosaceae</taxon>
        <taxon>Rosoideae</taxon>
        <taxon>Rosoideae incertae sedis</taxon>
        <taxon>Rosa</taxon>
    </lineage>
</organism>
<dbReference type="Proteomes" id="UP000238479">
    <property type="component" value="Chromosome 3"/>
</dbReference>
<name>A0A2P6R820_ROSCH</name>
<accession>A0A2P6R820</accession>
<proteinExistence type="predicted"/>
<protein>
    <submittedName>
        <fullName evidence="1">Uncharacterized protein</fullName>
    </submittedName>
</protein>
<dbReference type="EMBL" id="PDCK01000041">
    <property type="protein sequence ID" value="PRQ42583.1"/>
    <property type="molecule type" value="Genomic_DNA"/>
</dbReference>
<keyword evidence="2" id="KW-1185">Reference proteome</keyword>
<sequence>MPNPLPLAREFPCWPPPLRGGGGVPAIRKKGSAFLYGPYLGVSGGLLCRNALLVGLSLPFPFVATVDVDGKVSDLVPDGVGVDTLGIDGMVRDLAADAGIVDTLVIDDVVDLGFDRIFSGGDVCWRLWEPGITNVTLWLTEAKFDARVLDRASAVGGGNLMLVKDGGLVSPGSDMCRLGSGGLLVELYQCFTAAARDGGGGSAGVTHWAAVNWSSNPSGGYPGLGFLGSVFFWVWAGSMFWGSWSRVSWALTICYFIFSDDGVEGDFSSSSPSAL</sequence>
<gene>
    <name evidence="1" type="ORF">RchiOBHm_Chr3g0459241</name>
</gene>
<dbReference type="Gramene" id="PRQ42583">
    <property type="protein sequence ID" value="PRQ42583"/>
    <property type="gene ID" value="RchiOBHm_Chr3g0459241"/>
</dbReference>
<evidence type="ECO:0000313" key="1">
    <source>
        <dbReference type="EMBL" id="PRQ42583.1"/>
    </source>
</evidence>
<comment type="caution">
    <text evidence="1">The sequence shown here is derived from an EMBL/GenBank/DDBJ whole genome shotgun (WGS) entry which is preliminary data.</text>
</comment>
<dbReference type="AlphaFoldDB" id="A0A2P6R820"/>